<comment type="caution">
    <text evidence="2">The sequence shown here is derived from an EMBL/GenBank/DDBJ whole genome shotgun (WGS) entry which is preliminary data.</text>
</comment>
<protein>
    <submittedName>
        <fullName evidence="2">Uncharacterized protein</fullName>
    </submittedName>
</protein>
<reference evidence="2 3" key="1">
    <citation type="submission" date="2019-04" db="EMBL/GenBank/DDBJ databases">
        <title>Reference strain of H23.</title>
        <authorList>
            <person name="Luo X."/>
        </authorList>
    </citation>
    <scope>NUCLEOTIDE SEQUENCE [LARGE SCALE GENOMIC DNA]</scope>
    <source>
        <strain evidence="2 3">H23</strain>
    </source>
</reference>
<gene>
    <name evidence="2" type="ORF">FCE95_05030</name>
</gene>
<proteinExistence type="predicted"/>
<dbReference type="EMBL" id="SZUA01000001">
    <property type="protein sequence ID" value="TKR33652.1"/>
    <property type="molecule type" value="Genomic_DNA"/>
</dbReference>
<accession>A0A4U5JUT7</accession>
<keyword evidence="1" id="KW-0472">Membrane</keyword>
<organism evidence="2 3">
    <name type="scientific">Luteimonas gilva</name>
    <dbReference type="NCBI Taxonomy" id="2572684"/>
    <lineage>
        <taxon>Bacteria</taxon>
        <taxon>Pseudomonadati</taxon>
        <taxon>Pseudomonadota</taxon>
        <taxon>Gammaproteobacteria</taxon>
        <taxon>Lysobacterales</taxon>
        <taxon>Lysobacteraceae</taxon>
        <taxon>Luteimonas</taxon>
    </lineage>
</organism>
<sequence length="236" mass="26201">MPLTAKHFRVAGACLCLFVAVQIFQALCFIFWFPETQAAAEDFAVRAGWLDRTRALAVLFGIAGLAVTYAVFALDRFAKAPLASLLAFTFCMFFVVFEFLHRGLDFVMVSQQWANAYAAEPALRGVLAERHEFWGAFTSAIYFPLMLSGLIAWTCFAIATWKAGSGWMRLASIAFTINAVRTLGRLLGNYTGLDWFDFLDNFTLYLVLVFLINGLLVAWLFKRAAAVDKGPALAVS</sequence>
<feature type="transmembrane region" description="Helical" evidence="1">
    <location>
        <begin position="170"/>
        <end position="190"/>
    </location>
</feature>
<dbReference type="RefSeq" id="WP_137265859.1">
    <property type="nucleotide sequence ID" value="NZ_SZUA01000001.1"/>
</dbReference>
<feature type="transmembrane region" description="Helical" evidence="1">
    <location>
        <begin position="12"/>
        <end position="33"/>
    </location>
</feature>
<keyword evidence="3" id="KW-1185">Reference proteome</keyword>
<feature type="transmembrane region" description="Helical" evidence="1">
    <location>
        <begin position="53"/>
        <end position="74"/>
    </location>
</feature>
<feature type="transmembrane region" description="Helical" evidence="1">
    <location>
        <begin position="81"/>
        <end position="100"/>
    </location>
</feature>
<dbReference type="AlphaFoldDB" id="A0A4U5JUT7"/>
<dbReference type="Proteomes" id="UP000308707">
    <property type="component" value="Unassembled WGS sequence"/>
</dbReference>
<feature type="transmembrane region" description="Helical" evidence="1">
    <location>
        <begin position="202"/>
        <end position="221"/>
    </location>
</feature>
<keyword evidence="1" id="KW-0812">Transmembrane</keyword>
<evidence type="ECO:0000256" key="1">
    <source>
        <dbReference type="SAM" id="Phobius"/>
    </source>
</evidence>
<evidence type="ECO:0000313" key="3">
    <source>
        <dbReference type="Proteomes" id="UP000308707"/>
    </source>
</evidence>
<name>A0A4U5JUT7_9GAMM</name>
<keyword evidence="1" id="KW-1133">Transmembrane helix</keyword>
<evidence type="ECO:0000313" key="2">
    <source>
        <dbReference type="EMBL" id="TKR33652.1"/>
    </source>
</evidence>
<feature type="transmembrane region" description="Helical" evidence="1">
    <location>
        <begin position="133"/>
        <end position="158"/>
    </location>
</feature>
<dbReference type="OrthoDB" id="9854345at2"/>